<dbReference type="Pfam" id="PF03749">
    <property type="entry name" value="SfsA"/>
    <property type="match status" value="1"/>
</dbReference>
<dbReference type="Gene3D" id="2.40.50.580">
    <property type="match status" value="1"/>
</dbReference>
<evidence type="ECO:0000313" key="5">
    <source>
        <dbReference type="Proteomes" id="UP000316199"/>
    </source>
</evidence>
<accession>A0A520S1Q3</accession>
<dbReference type="Gene3D" id="3.40.1350.60">
    <property type="match status" value="1"/>
</dbReference>
<dbReference type="Pfam" id="PF17746">
    <property type="entry name" value="SfsA_N"/>
    <property type="match status" value="1"/>
</dbReference>
<comment type="similarity">
    <text evidence="1">Belongs to the SfsA family.</text>
</comment>
<sequence>MRGYTKARFIRRYKRFLADVCLQNGTEITVHCPNTGSMRNCLELGALVWLSCSANQARKYRYTLEFLQTSRGHFIGLNASDANKLVEDGIKSGVIKELSGYSHLRSEVRYGFENSRIDFLLSKEGKPDCYVEVKSVTLLENPVTRGDGYFPDSISTRAQKHLRELSQLAHAGVRAVLVFCVQHSGIQRVHSADHIDPTYAEYLRVAITSGVEVLAYKTRFGLSHPKIWKAIPFE</sequence>
<dbReference type="CDD" id="cd22359">
    <property type="entry name" value="SfsA-like_bacterial"/>
    <property type="match status" value="1"/>
</dbReference>
<dbReference type="GO" id="GO:0003677">
    <property type="term" value="F:DNA binding"/>
    <property type="evidence" value="ECO:0007669"/>
    <property type="project" value="InterPro"/>
</dbReference>
<feature type="domain" description="Sugar fermentation stimulation protein C-terminal" evidence="2">
    <location>
        <begin position="82"/>
        <end position="220"/>
    </location>
</feature>
<name>A0A520S1Q3_9GAMM</name>
<dbReference type="NCBIfam" id="TIGR00230">
    <property type="entry name" value="sfsA"/>
    <property type="match status" value="1"/>
</dbReference>
<dbReference type="InterPro" id="IPR041465">
    <property type="entry name" value="SfsA_N"/>
</dbReference>
<dbReference type="PANTHER" id="PTHR30545">
    <property type="entry name" value="SUGAR FERMENTATION STIMULATION PROTEIN A"/>
    <property type="match status" value="1"/>
</dbReference>
<dbReference type="HAMAP" id="MF_00095">
    <property type="entry name" value="SfsA"/>
    <property type="match status" value="1"/>
</dbReference>
<comment type="caution">
    <text evidence="4">The sequence shown here is derived from an EMBL/GenBank/DDBJ whole genome shotgun (WGS) entry which is preliminary data.</text>
</comment>
<feature type="domain" description="SfsA N-terminal OB" evidence="3">
    <location>
        <begin position="10"/>
        <end position="76"/>
    </location>
</feature>
<evidence type="ECO:0000259" key="3">
    <source>
        <dbReference type="Pfam" id="PF17746"/>
    </source>
</evidence>
<dbReference type="Proteomes" id="UP000316199">
    <property type="component" value="Unassembled WGS sequence"/>
</dbReference>
<dbReference type="AlphaFoldDB" id="A0A520S1Q3"/>
<dbReference type="EMBL" id="SHAG01000012">
    <property type="protein sequence ID" value="RZO76403.1"/>
    <property type="molecule type" value="Genomic_DNA"/>
</dbReference>
<dbReference type="PANTHER" id="PTHR30545:SF2">
    <property type="entry name" value="SUGAR FERMENTATION STIMULATION PROTEIN A"/>
    <property type="match status" value="1"/>
</dbReference>
<gene>
    <name evidence="1 4" type="primary">sfsA</name>
    <name evidence="4" type="ORF">EVA68_04340</name>
</gene>
<dbReference type="InterPro" id="IPR040452">
    <property type="entry name" value="SfsA_C"/>
</dbReference>
<evidence type="ECO:0000256" key="1">
    <source>
        <dbReference type="HAMAP-Rule" id="MF_00095"/>
    </source>
</evidence>
<proteinExistence type="inferred from homology"/>
<protein>
    <recommendedName>
        <fullName evidence="1">Sugar fermentation stimulation protein homolog</fullName>
    </recommendedName>
</protein>
<evidence type="ECO:0000313" key="4">
    <source>
        <dbReference type="EMBL" id="RZO76403.1"/>
    </source>
</evidence>
<dbReference type="FunFam" id="3.40.1350.60:FF:000001">
    <property type="entry name" value="Sugar fermentation stimulation protein A"/>
    <property type="match status" value="1"/>
</dbReference>
<dbReference type="InterPro" id="IPR005224">
    <property type="entry name" value="SfsA"/>
</dbReference>
<reference evidence="4 5" key="1">
    <citation type="submission" date="2019-02" db="EMBL/GenBank/DDBJ databases">
        <title>Prokaryotic population dynamics and viral predation in marine succession experiment using metagenomics: the confinement effect.</title>
        <authorList>
            <person name="Haro-Moreno J.M."/>
            <person name="Rodriguez-Valera F."/>
            <person name="Lopez-Perez M."/>
        </authorList>
    </citation>
    <scope>NUCLEOTIDE SEQUENCE [LARGE SCALE GENOMIC DNA]</scope>
    <source>
        <strain evidence="4">MED-G157</strain>
    </source>
</reference>
<evidence type="ECO:0000259" key="2">
    <source>
        <dbReference type="Pfam" id="PF03749"/>
    </source>
</evidence>
<organism evidence="4 5">
    <name type="scientific">OM182 bacterium</name>
    <dbReference type="NCBI Taxonomy" id="2510334"/>
    <lineage>
        <taxon>Bacteria</taxon>
        <taxon>Pseudomonadati</taxon>
        <taxon>Pseudomonadota</taxon>
        <taxon>Gammaproteobacteria</taxon>
        <taxon>OMG group</taxon>
        <taxon>OM182 clade</taxon>
    </lineage>
</organism>